<feature type="compositionally biased region" description="Basic and acidic residues" evidence="1">
    <location>
        <begin position="1"/>
        <end position="23"/>
    </location>
</feature>
<evidence type="ECO:0000256" key="1">
    <source>
        <dbReference type="SAM" id="MobiDB-lite"/>
    </source>
</evidence>
<protein>
    <submittedName>
        <fullName evidence="2">Uncharacterized protein</fullName>
    </submittedName>
</protein>
<gene>
    <name evidence="2" type="ORF">G2W53_035574</name>
</gene>
<proteinExistence type="predicted"/>
<feature type="region of interest" description="Disordered" evidence="1">
    <location>
        <begin position="1"/>
        <end position="47"/>
    </location>
</feature>
<feature type="compositionally biased region" description="Basic and acidic residues" evidence="1">
    <location>
        <begin position="36"/>
        <end position="47"/>
    </location>
</feature>
<dbReference type="AlphaFoldDB" id="A0A834STB8"/>
<keyword evidence="3" id="KW-1185">Reference proteome</keyword>
<dbReference type="Proteomes" id="UP000634136">
    <property type="component" value="Unassembled WGS sequence"/>
</dbReference>
<organism evidence="2 3">
    <name type="scientific">Senna tora</name>
    <dbReference type="NCBI Taxonomy" id="362788"/>
    <lineage>
        <taxon>Eukaryota</taxon>
        <taxon>Viridiplantae</taxon>
        <taxon>Streptophyta</taxon>
        <taxon>Embryophyta</taxon>
        <taxon>Tracheophyta</taxon>
        <taxon>Spermatophyta</taxon>
        <taxon>Magnoliopsida</taxon>
        <taxon>eudicotyledons</taxon>
        <taxon>Gunneridae</taxon>
        <taxon>Pentapetalae</taxon>
        <taxon>rosids</taxon>
        <taxon>fabids</taxon>
        <taxon>Fabales</taxon>
        <taxon>Fabaceae</taxon>
        <taxon>Caesalpinioideae</taxon>
        <taxon>Cassia clade</taxon>
        <taxon>Senna</taxon>
    </lineage>
</organism>
<accession>A0A834STB8</accession>
<sequence>MKSDERRRRSGDELSSVEEKYVEKGSGAHRRYPMRHVKEGSERKAVG</sequence>
<dbReference type="EMBL" id="JAAIUW010000011">
    <property type="protein sequence ID" value="KAF7808831.1"/>
    <property type="molecule type" value="Genomic_DNA"/>
</dbReference>
<name>A0A834STB8_9FABA</name>
<reference evidence="2" key="1">
    <citation type="submission" date="2020-09" db="EMBL/GenBank/DDBJ databases">
        <title>Genome-Enabled Discovery of Anthraquinone Biosynthesis in Senna tora.</title>
        <authorList>
            <person name="Kang S.-H."/>
            <person name="Pandey R.P."/>
            <person name="Lee C.-M."/>
            <person name="Sim J.-S."/>
            <person name="Jeong J.-T."/>
            <person name="Choi B.-S."/>
            <person name="Jung M."/>
            <person name="Ginzburg D."/>
            <person name="Zhao K."/>
            <person name="Won S.Y."/>
            <person name="Oh T.-J."/>
            <person name="Yu Y."/>
            <person name="Kim N.-H."/>
            <person name="Lee O.R."/>
            <person name="Lee T.-H."/>
            <person name="Bashyal P."/>
            <person name="Kim T.-S."/>
            <person name="Lee W.-H."/>
            <person name="Kawkins C."/>
            <person name="Kim C.-K."/>
            <person name="Kim J.S."/>
            <person name="Ahn B.O."/>
            <person name="Rhee S.Y."/>
            <person name="Sohng J.K."/>
        </authorList>
    </citation>
    <scope>NUCLEOTIDE SEQUENCE</scope>
    <source>
        <tissue evidence="2">Leaf</tissue>
    </source>
</reference>
<comment type="caution">
    <text evidence="2">The sequence shown here is derived from an EMBL/GenBank/DDBJ whole genome shotgun (WGS) entry which is preliminary data.</text>
</comment>
<evidence type="ECO:0000313" key="2">
    <source>
        <dbReference type="EMBL" id="KAF7808831.1"/>
    </source>
</evidence>
<evidence type="ECO:0000313" key="3">
    <source>
        <dbReference type="Proteomes" id="UP000634136"/>
    </source>
</evidence>